<accession>A0A9D2H333</accession>
<comment type="caution">
    <text evidence="1">The sequence shown here is derived from an EMBL/GenBank/DDBJ whole genome shotgun (WGS) entry which is preliminary data.</text>
</comment>
<dbReference type="AlphaFoldDB" id="A0A9D2H333"/>
<dbReference type="InterPro" id="IPR015067">
    <property type="entry name" value="DUF1893_TM1506-like"/>
</dbReference>
<protein>
    <submittedName>
        <fullName evidence="1">DUF1893 domain-containing protein</fullName>
    </submittedName>
</protein>
<dbReference type="SUPFAM" id="SSF53927">
    <property type="entry name" value="Cytidine deaminase-like"/>
    <property type="match status" value="1"/>
</dbReference>
<reference evidence="1" key="2">
    <citation type="submission" date="2021-04" db="EMBL/GenBank/DDBJ databases">
        <authorList>
            <person name="Gilroy R."/>
        </authorList>
    </citation>
    <scope>NUCLEOTIDE SEQUENCE</scope>
    <source>
        <strain evidence="1">CHK156-179</strain>
    </source>
</reference>
<evidence type="ECO:0000313" key="1">
    <source>
        <dbReference type="EMBL" id="HJA02405.1"/>
    </source>
</evidence>
<dbReference type="InterPro" id="IPR037081">
    <property type="entry name" value="Hyp_TM1506"/>
</dbReference>
<dbReference type="GO" id="GO:0003824">
    <property type="term" value="F:catalytic activity"/>
    <property type="evidence" value="ECO:0007669"/>
    <property type="project" value="InterPro"/>
</dbReference>
<dbReference type="Pfam" id="PF08973">
    <property type="entry name" value="TM1506"/>
    <property type="match status" value="1"/>
</dbReference>
<evidence type="ECO:0000313" key="2">
    <source>
        <dbReference type="Proteomes" id="UP000824221"/>
    </source>
</evidence>
<sequence length="138" mass="15202">MNDLERAKEGLNGHTLCLLRGEEVLIRDERGIAPMMALLAEGKDLIGFSAADRVVGKAAAMLFVKAKIKELFAKTISRSAAEFLEKNGLPFSYRTMTEYIVNRDGTGRCPMESAVLSCNDAEEGYLLLQQKLASMRSI</sequence>
<dbReference type="Gene3D" id="3.40.140.30">
    <property type="entry name" value="Hypothetical protein TM1506"/>
    <property type="match status" value="1"/>
</dbReference>
<name>A0A9D2H333_9FIRM</name>
<dbReference type="InterPro" id="IPR016193">
    <property type="entry name" value="Cytidine_deaminase-like"/>
</dbReference>
<proteinExistence type="predicted"/>
<gene>
    <name evidence="1" type="ORF">H9797_03380</name>
</gene>
<organism evidence="1 2">
    <name type="scientific">Candidatus Gallimonas gallistercoris</name>
    <dbReference type="NCBI Taxonomy" id="2838602"/>
    <lineage>
        <taxon>Bacteria</taxon>
        <taxon>Bacillati</taxon>
        <taxon>Bacillota</taxon>
        <taxon>Clostridia</taxon>
        <taxon>Candidatus Gallimonas</taxon>
    </lineage>
</organism>
<dbReference type="Proteomes" id="UP000824221">
    <property type="component" value="Unassembled WGS sequence"/>
</dbReference>
<reference evidence="1" key="1">
    <citation type="journal article" date="2021" name="PeerJ">
        <title>Extensive microbial diversity within the chicken gut microbiome revealed by metagenomics and culture.</title>
        <authorList>
            <person name="Gilroy R."/>
            <person name="Ravi A."/>
            <person name="Getino M."/>
            <person name="Pursley I."/>
            <person name="Horton D.L."/>
            <person name="Alikhan N.F."/>
            <person name="Baker D."/>
            <person name="Gharbi K."/>
            <person name="Hall N."/>
            <person name="Watson M."/>
            <person name="Adriaenssens E.M."/>
            <person name="Foster-Nyarko E."/>
            <person name="Jarju S."/>
            <person name="Secka A."/>
            <person name="Antonio M."/>
            <person name="Oren A."/>
            <person name="Chaudhuri R.R."/>
            <person name="La Ragione R."/>
            <person name="Hildebrand F."/>
            <person name="Pallen M.J."/>
        </authorList>
    </citation>
    <scope>NUCLEOTIDE SEQUENCE</scope>
    <source>
        <strain evidence="1">CHK156-179</strain>
    </source>
</reference>
<dbReference type="EMBL" id="DXAJ01000050">
    <property type="protein sequence ID" value="HJA02405.1"/>
    <property type="molecule type" value="Genomic_DNA"/>
</dbReference>